<sequence length="500" mass="54775">MSFETLPDELVIQIADCLEQSDIYSLVRLNRRYHQALLLYLYGYNIRYREFSAIRHLAEHGYTHVLRWILQSIPHMPRSVRKEWTHVLFVIKHTSGPSNQPTRAPLFAALKRNDTSMVKLLLDMGFDPNASSYYLYPALAVAAERGSTEMVQVILDHDSSANCAASTWDAALATAIANGHEQILSNILTALRRWNPRDAPERTREALECAIMHDQLWAVRLLLEDVGIHSSLRSDMCPLDVAVVCGRSRIARFLLDAGASPHQATGRDRLTPLIRAARIANAELVKMLLDAGASPDQPDAAGRTALVCAAERGDLTVARLLLRHHADVSIMNDAGDTPLAIGVRTGHEHIVKVLLDHGASPNTADGLGRTPLFHAAERGDSAMARILLHHGADAARTSNVGETALLPAVRRGNRDVAKMLLDAGAPPDPVDVLGRTPLSYAAERGDLPMMRLLAGHNVDFGTRDILTGRTPVQWAEASRKTNALEIIRLLFGDGGVDISV</sequence>
<comment type="caution">
    <text evidence="3">The sequence shown here is derived from an EMBL/GenBank/DDBJ whole genome shotgun (WGS) entry which is preliminary data.</text>
</comment>
<evidence type="ECO:0000313" key="4">
    <source>
        <dbReference type="Proteomes" id="UP000452235"/>
    </source>
</evidence>
<dbReference type="EMBL" id="BLJY01000006">
    <property type="protein sequence ID" value="GFF17289.1"/>
    <property type="molecule type" value="Genomic_DNA"/>
</dbReference>
<organism evidence="3 4">
    <name type="scientific">Aspergillus terreus</name>
    <dbReference type="NCBI Taxonomy" id="33178"/>
    <lineage>
        <taxon>Eukaryota</taxon>
        <taxon>Fungi</taxon>
        <taxon>Dikarya</taxon>
        <taxon>Ascomycota</taxon>
        <taxon>Pezizomycotina</taxon>
        <taxon>Eurotiomycetes</taxon>
        <taxon>Eurotiomycetidae</taxon>
        <taxon>Eurotiales</taxon>
        <taxon>Aspergillaceae</taxon>
        <taxon>Aspergillus</taxon>
        <taxon>Aspergillus subgen. Circumdati</taxon>
    </lineage>
</organism>
<dbReference type="InterPro" id="IPR002110">
    <property type="entry name" value="Ankyrin_rpt"/>
</dbReference>
<dbReference type="Proteomes" id="UP000452235">
    <property type="component" value="Unassembled WGS sequence"/>
</dbReference>
<gene>
    <name evidence="3" type="ORF">ATEIFO6365_0006063700</name>
</gene>
<dbReference type="PROSITE" id="PS50297">
    <property type="entry name" value="ANK_REP_REGION"/>
    <property type="match status" value="6"/>
</dbReference>
<keyword evidence="1" id="KW-0677">Repeat</keyword>
<dbReference type="PANTHER" id="PTHR24198:SF165">
    <property type="entry name" value="ANKYRIN REPEAT-CONTAINING PROTEIN-RELATED"/>
    <property type="match status" value="1"/>
</dbReference>
<dbReference type="PROSITE" id="PS50088">
    <property type="entry name" value="ANK_REPEAT"/>
    <property type="match status" value="7"/>
</dbReference>
<dbReference type="PROSITE" id="PS50181">
    <property type="entry name" value="FBOX"/>
    <property type="match status" value="1"/>
</dbReference>
<proteinExistence type="predicted"/>
<dbReference type="InterPro" id="IPR036770">
    <property type="entry name" value="Ankyrin_rpt-contain_sf"/>
</dbReference>
<dbReference type="OrthoDB" id="341259at2759"/>
<evidence type="ECO:0000256" key="2">
    <source>
        <dbReference type="ARBA" id="ARBA00023043"/>
    </source>
</evidence>
<reference evidence="3 4" key="1">
    <citation type="submission" date="2020-01" db="EMBL/GenBank/DDBJ databases">
        <title>Aspergillus terreus IFO 6365 whole genome shotgun sequence.</title>
        <authorList>
            <person name="Kanamasa S."/>
            <person name="Takahashi H."/>
        </authorList>
    </citation>
    <scope>NUCLEOTIDE SEQUENCE [LARGE SCALE GENOMIC DNA]</scope>
    <source>
        <strain evidence="3 4">IFO 6365</strain>
    </source>
</reference>
<accession>A0A5M3YYV3</accession>
<dbReference type="InterPro" id="IPR001810">
    <property type="entry name" value="F-box_dom"/>
</dbReference>
<protein>
    <submittedName>
        <fullName evidence="3">Uncharacterized protein</fullName>
    </submittedName>
</protein>
<dbReference type="Pfam" id="PF00023">
    <property type="entry name" value="Ank"/>
    <property type="match status" value="1"/>
</dbReference>
<dbReference type="SUPFAM" id="SSF48403">
    <property type="entry name" value="Ankyrin repeat"/>
    <property type="match status" value="1"/>
</dbReference>
<dbReference type="AlphaFoldDB" id="A0A5M3YYV3"/>
<dbReference type="SMART" id="SM00248">
    <property type="entry name" value="ANK"/>
    <property type="match status" value="12"/>
</dbReference>
<evidence type="ECO:0000256" key="1">
    <source>
        <dbReference type="ARBA" id="ARBA00022737"/>
    </source>
</evidence>
<dbReference type="PANTHER" id="PTHR24198">
    <property type="entry name" value="ANKYRIN REPEAT AND PROTEIN KINASE DOMAIN-CONTAINING PROTEIN"/>
    <property type="match status" value="1"/>
</dbReference>
<dbReference type="PRINTS" id="PR01415">
    <property type="entry name" value="ANKYRIN"/>
</dbReference>
<dbReference type="Pfam" id="PF12796">
    <property type="entry name" value="Ank_2"/>
    <property type="match status" value="3"/>
</dbReference>
<keyword evidence="4" id="KW-1185">Reference proteome</keyword>
<name>A0A5M3YYV3_ASPTE</name>
<dbReference type="Gene3D" id="1.25.40.20">
    <property type="entry name" value="Ankyrin repeat-containing domain"/>
    <property type="match status" value="3"/>
</dbReference>
<evidence type="ECO:0000313" key="3">
    <source>
        <dbReference type="EMBL" id="GFF17289.1"/>
    </source>
</evidence>
<keyword evidence="2" id="KW-0040">ANK repeat</keyword>
<dbReference type="VEuPathDB" id="FungiDB:ATEG_03408"/>